<dbReference type="HOGENOM" id="CLU_1061053_0_0_0"/>
<dbReference type="AlphaFoldDB" id="B1ZMB7"/>
<protein>
    <submittedName>
        <fullName evidence="2">Uncharacterized protein</fullName>
    </submittedName>
</protein>
<dbReference type="KEGG" id="ote:Oter_0079"/>
<gene>
    <name evidence="2" type="ordered locus">Oter_0079</name>
</gene>
<reference evidence="2 3" key="1">
    <citation type="journal article" date="2011" name="J. Bacteriol.">
        <title>Genome sequence of the verrucomicrobium Opitutus terrae PB90-1, an abundant inhabitant of rice paddy soil ecosystems.</title>
        <authorList>
            <person name="van Passel M.W."/>
            <person name="Kant R."/>
            <person name="Palva A."/>
            <person name="Copeland A."/>
            <person name="Lucas S."/>
            <person name="Lapidus A."/>
            <person name="Glavina del Rio T."/>
            <person name="Pitluck S."/>
            <person name="Goltsman E."/>
            <person name="Clum A."/>
            <person name="Sun H."/>
            <person name="Schmutz J."/>
            <person name="Larimer F.W."/>
            <person name="Land M.L."/>
            <person name="Hauser L."/>
            <person name="Kyrpides N."/>
            <person name="Mikhailova N."/>
            <person name="Richardson P.P."/>
            <person name="Janssen P.H."/>
            <person name="de Vos W.M."/>
            <person name="Smidt H."/>
        </authorList>
    </citation>
    <scope>NUCLEOTIDE SEQUENCE [LARGE SCALE GENOMIC DNA]</scope>
    <source>
        <strain evidence="3">DSM 11246 / JCM 15787 / PB90-1</strain>
    </source>
</reference>
<evidence type="ECO:0000313" key="3">
    <source>
        <dbReference type="Proteomes" id="UP000007013"/>
    </source>
</evidence>
<organism evidence="2 3">
    <name type="scientific">Opitutus terrae (strain DSM 11246 / JCM 15787 / PB90-1)</name>
    <dbReference type="NCBI Taxonomy" id="452637"/>
    <lineage>
        <taxon>Bacteria</taxon>
        <taxon>Pseudomonadati</taxon>
        <taxon>Verrucomicrobiota</taxon>
        <taxon>Opitutia</taxon>
        <taxon>Opitutales</taxon>
        <taxon>Opitutaceae</taxon>
        <taxon>Opitutus</taxon>
    </lineage>
</organism>
<dbReference type="eggNOG" id="ENOG502ZDU6">
    <property type="taxonomic scope" value="Bacteria"/>
</dbReference>
<name>B1ZMB7_OPITP</name>
<dbReference type="Proteomes" id="UP000007013">
    <property type="component" value="Chromosome"/>
</dbReference>
<dbReference type="RefSeq" id="WP_012372908.1">
    <property type="nucleotide sequence ID" value="NC_010571.1"/>
</dbReference>
<accession>B1ZMB7</accession>
<evidence type="ECO:0000256" key="1">
    <source>
        <dbReference type="SAM" id="MobiDB-lite"/>
    </source>
</evidence>
<proteinExistence type="predicted"/>
<sequence length="256" mass="27517">MSSRNGIWTVLAVVTLGFAGVLAVQAQRSRQLHAEIALLREEAASLRTLSAENQRLRAVQPTATEWAEWRTQDAERVRCESEIAQLRARLAAKRATSHAGAPAFQPSPPMQASAWNNAGRGSPEAVLETALWAAAGGEVETLADTLLLDAEARTRAETLLASLPPAVRATYRTPERLVALLTAREVPLGSMQFIARMERGADVLLRVRLQQPDGSAITKSLVARGGPGDWRLVVPAGAISHFEAVLRGPESASPVR</sequence>
<dbReference type="OrthoDB" id="9916709at2"/>
<dbReference type="EMBL" id="CP001032">
    <property type="protein sequence ID" value="ACB73370.1"/>
    <property type="molecule type" value="Genomic_DNA"/>
</dbReference>
<feature type="region of interest" description="Disordered" evidence="1">
    <location>
        <begin position="97"/>
        <end position="119"/>
    </location>
</feature>
<evidence type="ECO:0000313" key="2">
    <source>
        <dbReference type="EMBL" id="ACB73370.1"/>
    </source>
</evidence>
<keyword evidence="3" id="KW-1185">Reference proteome</keyword>